<reference evidence="1 2" key="1">
    <citation type="journal article" date="2018" name="Mycol. Prog.">
        <title>Coniella lustricola, a new species from submerged detritus.</title>
        <authorList>
            <person name="Raudabaugh D.B."/>
            <person name="Iturriaga T."/>
            <person name="Carver A."/>
            <person name="Mondo S."/>
            <person name="Pangilinan J."/>
            <person name="Lipzen A."/>
            <person name="He G."/>
            <person name="Amirebrahimi M."/>
            <person name="Grigoriev I.V."/>
            <person name="Miller A.N."/>
        </authorList>
    </citation>
    <scope>NUCLEOTIDE SEQUENCE [LARGE SCALE GENOMIC DNA]</scope>
    <source>
        <strain evidence="1 2">B22-T-1</strain>
    </source>
</reference>
<dbReference type="Proteomes" id="UP000241462">
    <property type="component" value="Unassembled WGS sequence"/>
</dbReference>
<evidence type="ECO:0000313" key="2">
    <source>
        <dbReference type="Proteomes" id="UP000241462"/>
    </source>
</evidence>
<proteinExistence type="predicted"/>
<dbReference type="EMBL" id="KZ678540">
    <property type="protein sequence ID" value="PSR80156.1"/>
    <property type="molecule type" value="Genomic_DNA"/>
</dbReference>
<dbReference type="AlphaFoldDB" id="A0A2T2ZZQ1"/>
<name>A0A2T2ZZQ1_9PEZI</name>
<evidence type="ECO:0000313" key="1">
    <source>
        <dbReference type="EMBL" id="PSR80156.1"/>
    </source>
</evidence>
<protein>
    <submittedName>
        <fullName evidence="1">Uncharacterized protein</fullName>
    </submittedName>
</protein>
<sequence>MHNAVHHPRPPGTTNIGTFTANCTTSMFFPHKAACQLSRHDSIHRFSRPPSPLRCCSLAGRGYRNHSSQRATVLTRLQYGSQKASLAALCASPAYAIVCSKKAQLYFSSARLACQTERLLSAATQSIGRTYPWTVFDQSLDSLLRPTAFLRDH</sequence>
<keyword evidence="2" id="KW-1185">Reference proteome</keyword>
<gene>
    <name evidence="1" type="ORF">BD289DRAFT_72859</name>
</gene>
<accession>A0A2T2ZZQ1</accession>
<dbReference type="InParanoid" id="A0A2T2ZZQ1"/>
<organism evidence="1 2">
    <name type="scientific">Coniella lustricola</name>
    <dbReference type="NCBI Taxonomy" id="2025994"/>
    <lineage>
        <taxon>Eukaryota</taxon>
        <taxon>Fungi</taxon>
        <taxon>Dikarya</taxon>
        <taxon>Ascomycota</taxon>
        <taxon>Pezizomycotina</taxon>
        <taxon>Sordariomycetes</taxon>
        <taxon>Sordariomycetidae</taxon>
        <taxon>Diaporthales</taxon>
        <taxon>Schizoparmaceae</taxon>
        <taxon>Coniella</taxon>
    </lineage>
</organism>